<comment type="caution">
    <text evidence="2">The sequence shown here is derived from an EMBL/GenBank/DDBJ whole genome shotgun (WGS) entry which is preliminary data.</text>
</comment>
<evidence type="ECO:0000313" key="2">
    <source>
        <dbReference type="EMBL" id="GAA0158873.1"/>
    </source>
</evidence>
<reference evidence="2 3" key="1">
    <citation type="submission" date="2024-01" db="EMBL/GenBank/DDBJ databases">
        <title>The complete chloroplast genome sequence of Lithospermum erythrorhizon: insights into the phylogenetic relationship among Boraginaceae species and the maternal lineages of purple gromwells.</title>
        <authorList>
            <person name="Okada T."/>
            <person name="Watanabe K."/>
        </authorList>
    </citation>
    <scope>NUCLEOTIDE SEQUENCE [LARGE SCALE GENOMIC DNA]</scope>
</reference>
<dbReference type="Proteomes" id="UP001454036">
    <property type="component" value="Unassembled WGS sequence"/>
</dbReference>
<protein>
    <submittedName>
        <fullName evidence="2">Uncharacterized protein</fullName>
    </submittedName>
</protein>
<feature type="compositionally biased region" description="Basic and acidic residues" evidence="1">
    <location>
        <begin position="74"/>
        <end position="99"/>
    </location>
</feature>
<feature type="region of interest" description="Disordered" evidence="1">
    <location>
        <begin position="52"/>
        <end position="102"/>
    </location>
</feature>
<proteinExistence type="predicted"/>
<sequence length="126" mass="14491">MKKPHSESPKKKKIDAKRGQEKMIDNNDGESDFEELDKLLDECDILQEEGCLKKTTKTGRDKNDEVNGMENDSEVGKPKDLQQAEERRCSNRETKESKYKKIPLGKKSEPSFLNFRIGEKTIGLFL</sequence>
<evidence type="ECO:0000256" key="1">
    <source>
        <dbReference type="SAM" id="MobiDB-lite"/>
    </source>
</evidence>
<keyword evidence="3" id="KW-1185">Reference proteome</keyword>
<gene>
    <name evidence="2" type="ORF">LIER_38743</name>
</gene>
<name>A0AAV3Q5Q0_LITER</name>
<accession>A0AAV3Q5Q0</accession>
<feature type="region of interest" description="Disordered" evidence="1">
    <location>
        <begin position="1"/>
        <end position="31"/>
    </location>
</feature>
<organism evidence="2 3">
    <name type="scientific">Lithospermum erythrorhizon</name>
    <name type="common">Purple gromwell</name>
    <name type="synonym">Lithospermum officinale var. erythrorhizon</name>
    <dbReference type="NCBI Taxonomy" id="34254"/>
    <lineage>
        <taxon>Eukaryota</taxon>
        <taxon>Viridiplantae</taxon>
        <taxon>Streptophyta</taxon>
        <taxon>Embryophyta</taxon>
        <taxon>Tracheophyta</taxon>
        <taxon>Spermatophyta</taxon>
        <taxon>Magnoliopsida</taxon>
        <taxon>eudicotyledons</taxon>
        <taxon>Gunneridae</taxon>
        <taxon>Pentapetalae</taxon>
        <taxon>asterids</taxon>
        <taxon>lamiids</taxon>
        <taxon>Boraginales</taxon>
        <taxon>Boraginaceae</taxon>
        <taxon>Boraginoideae</taxon>
        <taxon>Lithospermeae</taxon>
        <taxon>Lithospermum</taxon>
    </lineage>
</organism>
<dbReference type="EMBL" id="BAABME010019950">
    <property type="protein sequence ID" value="GAA0158873.1"/>
    <property type="molecule type" value="Genomic_DNA"/>
</dbReference>
<dbReference type="AlphaFoldDB" id="A0AAV3Q5Q0"/>
<feature type="compositionally biased region" description="Basic and acidic residues" evidence="1">
    <location>
        <begin position="16"/>
        <end position="25"/>
    </location>
</feature>
<evidence type="ECO:0000313" key="3">
    <source>
        <dbReference type="Proteomes" id="UP001454036"/>
    </source>
</evidence>